<dbReference type="AlphaFoldDB" id="A0A1D1ZZ90"/>
<feature type="compositionally biased region" description="Low complexity" evidence="1">
    <location>
        <begin position="703"/>
        <end position="725"/>
    </location>
</feature>
<feature type="region of interest" description="Disordered" evidence="1">
    <location>
        <begin position="661"/>
        <end position="725"/>
    </location>
</feature>
<sequence length="1032" mass="100364">MTLAVPSNVADHLLEKIVGGDIKIAGGSRRSHSTSPTETTGVPGLVGPASGGVPSPRNSGEMKEEVSERDTRAGMDDKSMLESPQEHEIAAALFDLANVASAGQLEGRGESDAPSRPGSGSPAASAKRGAAGEGAAAETQTRKRPRKPNRNLDAYHGYQDNDPDDMEPEVGPPLRHSTANWARDSQPRPETSTADSVSAGRPGLDASGGGAAVAPRGPPTGPRTARHAHAPGAGLTGPRCMLHARIALWIQGVQRASRGTRGPADQLRASVQPAHKAQYHATGHAGLAAQQLLQQQAAQRAAAAGPQRRHPHEAGGGDTRALLEAQLASRLGARQLDGLLANLPPGSMNLLANLLSAQGGAGGQQLGAPTQHRAAPAGHLGPRAQFNGYHAQYGGGAPPAPAPQQRPSLSNLPELLAQVMAQQQGGGANGGGLGPGGPGLLHGGGGQAGYGVRGAVGPAATARLQQLYAGHAAQQAQQGLHGLHGAGGLGQAAHLGYGGGAYGARAQGPAAGGPSPGPPDALVQSEVAQALRALQGLVPGGGGQTPPPGHGGAEGDAGAGLSQPGQLAQIAKLVQALTGGAGRGGGGPPPGRGDAPGNYGTAAAAALAAAHGNGTRGGYGAPEGMGADAYAARRDAQARLAAHAHRQDSASHLAALSQQYARGGGGNAPPAHSPGLAAAMAKAQAAGQQGRGPGPAGYGQQGRAGMTQQQAAAVHHQQAQQAAALAQALRRMTPQLPPAEGAGGRPGDVHAAAAPGVEVAAVGRPADPGPAPEDGAARSAPAPEERPAAARGAELTRAPEARAGPPAATCSEDTASDDTMPLAGARGAAAAGAGAVGGAATTSAGAGATASGGLAPAGAGEEEAARASEALAAAGVVAAIQARVPGSAEAGMPSAAEAAGPEAAAAAPGAGLADSAPTPIAEAASGESPPPPPPPPPGARDTAAPPAQDEGEEGELRAAPAPPAPAAAAVGAAAEPAAPGMEGVPAEALAGIQRLLADMGTSFQGRTDNPTVQSLLRQVLAQLQGPQPPPTE</sequence>
<proteinExistence type="predicted"/>
<feature type="region of interest" description="Disordered" evidence="1">
    <location>
        <begin position="22"/>
        <end position="89"/>
    </location>
</feature>
<feature type="compositionally biased region" description="Gly residues" evidence="1">
    <location>
        <begin position="689"/>
        <end position="702"/>
    </location>
</feature>
<gene>
    <name evidence="2" type="ORF">g.4835</name>
</gene>
<dbReference type="EMBL" id="GDKF01006350">
    <property type="protein sequence ID" value="JAT72272.1"/>
    <property type="molecule type" value="Transcribed_RNA"/>
</dbReference>
<feature type="compositionally biased region" description="Low complexity" evidence="1">
    <location>
        <begin position="761"/>
        <end position="782"/>
    </location>
</feature>
<accession>A0A1D1ZZ90</accession>
<feature type="compositionally biased region" description="Low complexity" evidence="1">
    <location>
        <begin position="114"/>
        <end position="138"/>
    </location>
</feature>
<feature type="compositionally biased region" description="Low complexity" evidence="1">
    <location>
        <begin position="297"/>
        <end position="306"/>
    </location>
</feature>
<evidence type="ECO:0000313" key="2">
    <source>
        <dbReference type="EMBL" id="JAT72272.1"/>
    </source>
</evidence>
<feature type="compositionally biased region" description="Low complexity" evidence="1">
    <location>
        <begin position="675"/>
        <end position="688"/>
    </location>
</feature>
<feature type="compositionally biased region" description="Basic and acidic residues" evidence="1">
    <location>
        <begin position="60"/>
        <end position="89"/>
    </location>
</feature>
<feature type="region of interest" description="Disordered" evidence="1">
    <location>
        <begin position="761"/>
        <end position="869"/>
    </location>
</feature>
<evidence type="ECO:0000256" key="1">
    <source>
        <dbReference type="SAM" id="MobiDB-lite"/>
    </source>
</evidence>
<feature type="compositionally biased region" description="Low complexity" evidence="1">
    <location>
        <begin position="821"/>
        <end position="859"/>
    </location>
</feature>
<feature type="compositionally biased region" description="Low complexity" evidence="1">
    <location>
        <begin position="966"/>
        <end position="980"/>
    </location>
</feature>
<feature type="region of interest" description="Disordered" evidence="1">
    <location>
        <begin position="886"/>
        <end position="980"/>
    </location>
</feature>
<feature type="compositionally biased region" description="Gly residues" evidence="1">
    <location>
        <begin position="538"/>
        <end position="558"/>
    </location>
</feature>
<feature type="region of interest" description="Disordered" evidence="1">
    <location>
        <begin position="388"/>
        <end position="408"/>
    </location>
</feature>
<feature type="compositionally biased region" description="Low complexity" evidence="1">
    <location>
        <begin position="886"/>
        <end position="927"/>
    </location>
</feature>
<organism evidence="2">
    <name type="scientific">Auxenochlorella protothecoides</name>
    <name type="common">Green microalga</name>
    <name type="synonym">Chlorella protothecoides</name>
    <dbReference type="NCBI Taxonomy" id="3075"/>
    <lineage>
        <taxon>Eukaryota</taxon>
        <taxon>Viridiplantae</taxon>
        <taxon>Chlorophyta</taxon>
        <taxon>core chlorophytes</taxon>
        <taxon>Trebouxiophyceae</taxon>
        <taxon>Chlorellales</taxon>
        <taxon>Chlorellaceae</taxon>
        <taxon>Auxenochlorella</taxon>
    </lineage>
</organism>
<feature type="region of interest" description="Disordered" evidence="1">
    <location>
        <begin position="297"/>
        <end position="317"/>
    </location>
</feature>
<feature type="region of interest" description="Disordered" evidence="1">
    <location>
        <begin position="579"/>
        <end position="599"/>
    </location>
</feature>
<protein>
    <submittedName>
        <fullName evidence="2">Uncharacterized protein</fullName>
    </submittedName>
</protein>
<feature type="compositionally biased region" description="Pro residues" evidence="1">
    <location>
        <begin position="928"/>
        <end position="938"/>
    </location>
</feature>
<name>A0A1D1ZZ90_AUXPR</name>
<feature type="region of interest" description="Disordered" evidence="1">
    <location>
        <begin position="536"/>
        <end position="563"/>
    </location>
</feature>
<reference evidence="2" key="1">
    <citation type="submission" date="2015-08" db="EMBL/GenBank/DDBJ databases">
        <authorList>
            <person name="Babu N.S."/>
            <person name="Beckwith C.J."/>
            <person name="Beseler K.G."/>
            <person name="Brison A."/>
            <person name="Carone J.V."/>
            <person name="Caskin T.P."/>
            <person name="Diamond M."/>
            <person name="Durham M.E."/>
            <person name="Foxe J.M."/>
            <person name="Go M."/>
            <person name="Henderson B.A."/>
            <person name="Jones I.B."/>
            <person name="McGettigan J.A."/>
            <person name="Micheletti S.J."/>
            <person name="Nasrallah M.E."/>
            <person name="Ortiz D."/>
            <person name="Piller C.R."/>
            <person name="Privatt S.R."/>
            <person name="Schneider S.L."/>
            <person name="Sharp S."/>
            <person name="Smith T.C."/>
            <person name="Stanton J.D."/>
            <person name="Ullery H.E."/>
            <person name="Wilson R.J."/>
            <person name="Serrano M.G."/>
            <person name="Buck G."/>
            <person name="Lee V."/>
            <person name="Wang Y."/>
            <person name="Carvalho R."/>
            <person name="Voegtly L."/>
            <person name="Shi R."/>
            <person name="Duckworth R."/>
            <person name="Johnson A."/>
            <person name="Loviza R."/>
            <person name="Walstead R."/>
            <person name="Shah Z."/>
            <person name="Kiflezghi M."/>
            <person name="Wade K."/>
            <person name="Ball S.L."/>
            <person name="Bradley K.W."/>
            <person name="Asai D.J."/>
            <person name="Bowman C.A."/>
            <person name="Russell D.A."/>
            <person name="Pope W.H."/>
            <person name="Jacobs-Sera D."/>
            <person name="Hendrix R.W."/>
            <person name="Hatfull G.F."/>
        </authorList>
    </citation>
    <scope>NUCLEOTIDE SEQUENCE</scope>
</reference>
<feature type="region of interest" description="Disordered" evidence="1">
    <location>
        <begin position="103"/>
        <end position="234"/>
    </location>
</feature>